<sequence>MSDFFNEFCDIAKISGKPKFEVVLAFVWFNQYKTKQHDISMKQINQYFVDAHLSAYNPTYLKRDLNKSSKITKGTQRDTYKLNRKTLDELNKIYLPQIETEVSLTERANIKVTPFLKSADIDDAKKMAELYIILHCLENSVRNFIDDVLTKKLGPNWWDTAKNAELEKKFKERKEKEAKSKWLSPRGKASALFYIDWGDLVKIIRKFENDFKPYIDEMKFVELRLEELEKVRNIIAHNGVLPSSDDFDRLILHFKDWCKQVNET</sequence>
<evidence type="ECO:0000259" key="1">
    <source>
        <dbReference type="Pfam" id="PF18731"/>
    </source>
</evidence>
<evidence type="ECO:0000313" key="3">
    <source>
        <dbReference type="Proteomes" id="UP001226434"/>
    </source>
</evidence>
<feature type="domain" description="Swt1-like HEPN" evidence="1">
    <location>
        <begin position="134"/>
        <end position="262"/>
    </location>
</feature>
<comment type="caution">
    <text evidence="2">The sequence shown here is derived from an EMBL/GenBank/DDBJ whole genome shotgun (WGS) entry which is preliminary data.</text>
</comment>
<reference evidence="2 3" key="1">
    <citation type="submission" date="2023-05" db="EMBL/GenBank/DDBJ databases">
        <title>Genome sequence of Pinibacter sp. MAH-24.</title>
        <authorList>
            <person name="Huq M.A."/>
        </authorList>
    </citation>
    <scope>NUCLEOTIDE SEQUENCE [LARGE SCALE GENOMIC DNA]</scope>
    <source>
        <strain evidence="2 3">MAH-24</strain>
    </source>
</reference>
<name>A0ABT6RDX5_9BACT</name>
<keyword evidence="3" id="KW-1185">Reference proteome</keyword>
<dbReference type="InterPro" id="IPR041650">
    <property type="entry name" value="HEPN_Swt1"/>
</dbReference>
<protein>
    <submittedName>
        <fullName evidence="2">Swt1 family HEPN domain-containing protein</fullName>
    </submittedName>
</protein>
<accession>A0ABT6RDX5</accession>
<gene>
    <name evidence="2" type="ORF">QJ048_13390</name>
</gene>
<dbReference type="EMBL" id="JASBRG010000007">
    <property type="protein sequence ID" value="MDI3320778.1"/>
    <property type="molecule type" value="Genomic_DNA"/>
</dbReference>
<evidence type="ECO:0000313" key="2">
    <source>
        <dbReference type="EMBL" id="MDI3320778.1"/>
    </source>
</evidence>
<dbReference type="RefSeq" id="WP_282334880.1">
    <property type="nucleotide sequence ID" value="NZ_JASBRG010000007.1"/>
</dbReference>
<organism evidence="2 3">
    <name type="scientific">Pinibacter soli</name>
    <dbReference type="NCBI Taxonomy" id="3044211"/>
    <lineage>
        <taxon>Bacteria</taxon>
        <taxon>Pseudomonadati</taxon>
        <taxon>Bacteroidota</taxon>
        <taxon>Chitinophagia</taxon>
        <taxon>Chitinophagales</taxon>
        <taxon>Chitinophagaceae</taxon>
        <taxon>Pinibacter</taxon>
    </lineage>
</organism>
<dbReference type="Pfam" id="PF18731">
    <property type="entry name" value="HEPN_Swt1"/>
    <property type="match status" value="1"/>
</dbReference>
<dbReference type="Proteomes" id="UP001226434">
    <property type="component" value="Unassembled WGS sequence"/>
</dbReference>
<proteinExistence type="predicted"/>